<dbReference type="Gene3D" id="3.40.50.300">
    <property type="entry name" value="P-loop containing nucleotide triphosphate hydrolases"/>
    <property type="match status" value="2"/>
</dbReference>
<keyword evidence="8 10" id="KW-1133">Transmembrane helix</keyword>
<feature type="transmembrane region" description="Helical" evidence="10">
    <location>
        <begin position="726"/>
        <end position="752"/>
    </location>
</feature>
<accession>A0AAW2LTL0</accession>
<feature type="transmembrane region" description="Helical" evidence="10">
    <location>
        <begin position="640"/>
        <end position="662"/>
    </location>
</feature>
<dbReference type="EMBL" id="JACGWM010000016">
    <property type="protein sequence ID" value="KAL0322162.1"/>
    <property type="molecule type" value="Genomic_DNA"/>
</dbReference>
<dbReference type="InterPro" id="IPR003439">
    <property type="entry name" value="ABC_transporter-like_ATP-bd"/>
</dbReference>
<dbReference type="FunFam" id="3.40.50.300:FF:000179">
    <property type="entry name" value="ABC transporter G family member 34"/>
    <property type="match status" value="1"/>
</dbReference>
<evidence type="ECO:0000256" key="4">
    <source>
        <dbReference type="ARBA" id="ARBA00022692"/>
    </source>
</evidence>
<dbReference type="Pfam" id="PF14510">
    <property type="entry name" value="ABC_trans_N"/>
    <property type="match status" value="1"/>
</dbReference>
<keyword evidence="7" id="KW-0067">ATP-binding</keyword>
<dbReference type="InterPro" id="IPR013581">
    <property type="entry name" value="PDR_assoc"/>
</dbReference>
<gene>
    <name evidence="12" type="ORF">Scaly_2512600</name>
</gene>
<dbReference type="GO" id="GO:0016887">
    <property type="term" value="F:ATP hydrolysis activity"/>
    <property type="evidence" value="ECO:0007669"/>
    <property type="project" value="InterPro"/>
</dbReference>
<keyword evidence="9 10" id="KW-0472">Membrane</keyword>
<comment type="caution">
    <text evidence="12">The sequence shown here is derived from an EMBL/GenBank/DDBJ whole genome shotgun (WGS) entry which is preliminary data.</text>
</comment>
<evidence type="ECO:0000256" key="5">
    <source>
        <dbReference type="ARBA" id="ARBA00022737"/>
    </source>
</evidence>
<dbReference type="Pfam" id="PF08370">
    <property type="entry name" value="PDR_assoc"/>
    <property type="match status" value="1"/>
</dbReference>
<evidence type="ECO:0000256" key="9">
    <source>
        <dbReference type="ARBA" id="ARBA00023136"/>
    </source>
</evidence>
<feature type="transmembrane region" description="Helical" evidence="10">
    <location>
        <begin position="1144"/>
        <end position="1162"/>
    </location>
</feature>
<keyword evidence="5" id="KW-0677">Repeat</keyword>
<keyword evidence="6" id="KW-0547">Nucleotide-binding</keyword>
<evidence type="ECO:0000256" key="6">
    <source>
        <dbReference type="ARBA" id="ARBA00022741"/>
    </source>
</evidence>
<dbReference type="FunFam" id="3.40.50.300:FF:000059">
    <property type="entry name" value="ABC transporter G family member 40"/>
    <property type="match status" value="1"/>
</dbReference>
<reference evidence="12" key="2">
    <citation type="journal article" date="2024" name="Plant">
        <title>Genomic evolution and insights into agronomic trait innovations of Sesamum species.</title>
        <authorList>
            <person name="Miao H."/>
            <person name="Wang L."/>
            <person name="Qu L."/>
            <person name="Liu H."/>
            <person name="Sun Y."/>
            <person name="Le M."/>
            <person name="Wang Q."/>
            <person name="Wei S."/>
            <person name="Zheng Y."/>
            <person name="Lin W."/>
            <person name="Duan Y."/>
            <person name="Cao H."/>
            <person name="Xiong S."/>
            <person name="Wang X."/>
            <person name="Wei L."/>
            <person name="Li C."/>
            <person name="Ma Q."/>
            <person name="Ju M."/>
            <person name="Zhao R."/>
            <person name="Li G."/>
            <person name="Mu C."/>
            <person name="Tian Q."/>
            <person name="Mei H."/>
            <person name="Zhang T."/>
            <person name="Gao T."/>
            <person name="Zhang H."/>
        </authorList>
    </citation>
    <scope>NUCLEOTIDE SEQUENCE</scope>
    <source>
        <strain evidence="12">KEN8</strain>
    </source>
</reference>
<evidence type="ECO:0000313" key="12">
    <source>
        <dbReference type="EMBL" id="KAL0322162.1"/>
    </source>
</evidence>
<dbReference type="GO" id="GO:0140359">
    <property type="term" value="F:ABC-type transporter activity"/>
    <property type="evidence" value="ECO:0007669"/>
    <property type="project" value="InterPro"/>
</dbReference>
<feature type="domain" description="ABC transporter" evidence="11">
    <location>
        <begin position="801"/>
        <end position="1053"/>
    </location>
</feature>
<dbReference type="GO" id="GO:2000032">
    <property type="term" value="P:regulation of secondary shoot formation"/>
    <property type="evidence" value="ECO:0007669"/>
    <property type="project" value="UniProtKB-ARBA"/>
</dbReference>
<dbReference type="CDD" id="cd03232">
    <property type="entry name" value="ABCG_PDR_domain2"/>
    <property type="match status" value="1"/>
</dbReference>
<dbReference type="InterPro" id="IPR013525">
    <property type="entry name" value="ABC2_TM"/>
</dbReference>
<feature type="transmembrane region" description="Helical" evidence="10">
    <location>
        <begin position="582"/>
        <end position="600"/>
    </location>
</feature>
<dbReference type="InterPro" id="IPR034003">
    <property type="entry name" value="ABCG_PDR_2"/>
</dbReference>
<dbReference type="InterPro" id="IPR029481">
    <property type="entry name" value="ABC_trans_N"/>
</dbReference>
<feature type="transmembrane region" description="Helical" evidence="10">
    <location>
        <begin position="546"/>
        <end position="570"/>
    </location>
</feature>
<dbReference type="PANTHER" id="PTHR48040:SF44">
    <property type="entry name" value="SULFATE-TRANSPORTING ATPASE"/>
    <property type="match status" value="1"/>
</dbReference>
<evidence type="ECO:0000256" key="10">
    <source>
        <dbReference type="SAM" id="Phobius"/>
    </source>
</evidence>
<comment type="subcellular location">
    <subcellularLocation>
        <location evidence="1">Membrane</location>
        <topology evidence="1">Multi-pass membrane protein</topology>
    </subcellularLocation>
</comment>
<dbReference type="Pfam" id="PF19055">
    <property type="entry name" value="ABC2_membrane_7"/>
    <property type="match status" value="1"/>
</dbReference>
<feature type="transmembrane region" description="Helical" evidence="10">
    <location>
        <begin position="606"/>
        <end position="633"/>
    </location>
</feature>
<evidence type="ECO:0000259" key="11">
    <source>
        <dbReference type="PROSITE" id="PS50893"/>
    </source>
</evidence>
<feature type="transmembrane region" description="Helical" evidence="10">
    <location>
        <begin position="1182"/>
        <end position="1202"/>
    </location>
</feature>
<feature type="transmembrane region" description="Helical" evidence="10">
    <location>
        <begin position="1296"/>
        <end position="1319"/>
    </location>
</feature>
<dbReference type="GO" id="GO:0005524">
    <property type="term" value="F:ATP binding"/>
    <property type="evidence" value="ECO:0007669"/>
    <property type="project" value="UniProtKB-KW"/>
</dbReference>
<dbReference type="Pfam" id="PF00005">
    <property type="entry name" value="ABC_tran"/>
    <property type="match status" value="2"/>
</dbReference>
<dbReference type="GO" id="GO:0005886">
    <property type="term" value="C:plasma membrane"/>
    <property type="evidence" value="ECO:0007669"/>
    <property type="project" value="UniProtKB-ARBA"/>
</dbReference>
<dbReference type="PROSITE" id="PS50893">
    <property type="entry name" value="ABC_TRANSPORTER_2"/>
    <property type="match status" value="2"/>
</dbReference>
<dbReference type="GO" id="GO:0009914">
    <property type="term" value="P:hormone transport"/>
    <property type="evidence" value="ECO:0007669"/>
    <property type="project" value="UniProtKB-ARBA"/>
</dbReference>
<feature type="transmembrane region" description="Helical" evidence="10">
    <location>
        <begin position="1243"/>
        <end position="1261"/>
    </location>
</feature>
<keyword evidence="3" id="KW-0813">Transport</keyword>
<feature type="domain" description="ABC transporter" evidence="11">
    <location>
        <begin position="178"/>
        <end position="414"/>
    </location>
</feature>
<reference evidence="12" key="1">
    <citation type="submission" date="2020-06" db="EMBL/GenBank/DDBJ databases">
        <authorList>
            <person name="Li T."/>
            <person name="Hu X."/>
            <person name="Zhang T."/>
            <person name="Song X."/>
            <person name="Zhang H."/>
            <person name="Dai N."/>
            <person name="Sheng W."/>
            <person name="Hou X."/>
            <person name="Wei L."/>
        </authorList>
    </citation>
    <scope>NUCLEOTIDE SEQUENCE</scope>
    <source>
        <strain evidence="12">KEN8</strain>
        <tissue evidence="12">Leaf</tissue>
    </source>
</reference>
<evidence type="ECO:0000256" key="1">
    <source>
        <dbReference type="ARBA" id="ARBA00004141"/>
    </source>
</evidence>
<evidence type="ECO:0000256" key="8">
    <source>
        <dbReference type="ARBA" id="ARBA00022989"/>
    </source>
</evidence>
<evidence type="ECO:0000256" key="2">
    <source>
        <dbReference type="ARBA" id="ARBA00006012"/>
    </source>
</evidence>
<dbReference type="SUPFAM" id="SSF52540">
    <property type="entry name" value="P-loop containing nucleoside triphosphate hydrolases"/>
    <property type="match status" value="2"/>
</dbReference>
<dbReference type="SMART" id="SM00382">
    <property type="entry name" value="AAA"/>
    <property type="match status" value="2"/>
</dbReference>
<feature type="transmembrane region" description="Helical" evidence="10">
    <location>
        <begin position="510"/>
        <end position="531"/>
    </location>
</feature>
<dbReference type="Pfam" id="PF01061">
    <property type="entry name" value="ABC2_membrane"/>
    <property type="match status" value="2"/>
</dbReference>
<protein>
    <submittedName>
        <fullName evidence="12">Pleiotropic drug resistance protein 2</fullName>
    </submittedName>
</protein>
<dbReference type="InterPro" id="IPR027417">
    <property type="entry name" value="P-loop_NTPase"/>
</dbReference>
<sequence length="1327" mass="150250">MAALAGDDRAAARSLSRGSASRRISFASVSTRSWASASVREVFTAPGQDAFERSGREYDDQEELMWAAIERLPTYDRTRKGILKQVLEDGKVVREEVDFAHLGNQERKHLMDNILKVVDEDNERFLQRLRDRTDRVGIDIPKVEVRYEHLSVDGDAYVGSRALPTLLNSTLNMIEGIFEKVKIIPSKKKSIKILHDVSGIIKPSRMTLLLGPPGSGKTILLKALAGKLDKDLRGDIKFSGRCLGVGTRYDLLVELSRREKEAGIKPDPEIDAFMKATAVAGQESSLVTDYVLKILGLDICADILVGDEMRRGISGGQKKRLTTGEMLVGPAKVFYMDEISTGLDSSTTFQIIKYMKQMVHIMDVTMIISLLQPAPETFELFDDVILLSEGQVVYQGPRENILEFFESVGFKCPERKGVADFLQEVTSIKDQQQYWYKKDEPYRYVSVAEFVECFSSFHIGQKLFDELAVPYDKTKAHPAALVTEKYGISNMELFKASLSREWLLMKRNSFLYIFKIFQITVMSIITFTVFFRTEMKSGQLADGGKFYGALFFSLINVMFNGTAELALTVLRLPVFFKQRDALFYPAWAFSLPIWLLRIPLSLMESLIWIFLPITLLDLLLKLVDGFITIPIYCRTWRTQVVANTLGTFTLLMVFVLGGFIIAKDDIKPWMIWGYYVSPMMYGQNAIAINEFLDKRWSSPNNDGRFSGSTAGKELLAARGMFTEEHWYWTCVIALFAFSLFFNLCFVAALTYLKPLGDSKSSSSNLENESKKHRLPQQTNANDVVSANSKRGMVLPFKALSLSFDHVNYYVDMPPEMKGQGVEETRLQLLRDVSGAFRPGVLTALMGVSGAGKTTLMDVLAGRKTGGYIEGEIKISGYLKNQETFARVSGYCEQNDIHSPHVTVYESLLYSAWLRLPADVNKETRQMFVEEVMELVELNSLQGSLVGLPGVDGLSTEQRKRLTIAVELVANPSIIFMDEPTSGLDARAAAIVMRAVRNTVDTGRTVVCTIHQPSIDIFESFDELFLMKRGGQVIYTGPLGRNSQLLVEYFEEYRRSKTDTIQQHGCWKLVLPQLKTQLGLDFAEIYSNSDLHRRNQELNKELSTPTPESQDLYFPTKYSQPFFVQFKACFWKQHWSYWRNPQYNVIRFFMTTIIGIIFGVIFWDKGDKMHKQQDLSNLMGAMYAAVLFLGGTNTSAVQSVVAIERTVFYRERAAGMFSALPYAFAQFLEPLLRFPYPKNANPDLVEVVLLGSPVAWTIYGLITSQVGDKMDNVDVPEHGHIPVKYYLKQYLGYESEFLGYVALAHVGWAVLFFFVFVYGIKVLNFQRR</sequence>
<evidence type="ECO:0000256" key="7">
    <source>
        <dbReference type="ARBA" id="ARBA00022840"/>
    </source>
</evidence>
<keyword evidence="4 10" id="KW-0812">Transmembrane</keyword>
<dbReference type="InterPro" id="IPR043926">
    <property type="entry name" value="ABCG_dom"/>
</dbReference>
<dbReference type="InterPro" id="IPR003593">
    <property type="entry name" value="AAA+_ATPase"/>
</dbReference>
<evidence type="ECO:0000256" key="3">
    <source>
        <dbReference type="ARBA" id="ARBA00022448"/>
    </source>
</evidence>
<dbReference type="PANTHER" id="PTHR48040">
    <property type="entry name" value="PLEIOTROPIC DRUG RESISTANCE PROTEIN 1-LIKE ISOFORM X1"/>
    <property type="match status" value="1"/>
</dbReference>
<organism evidence="12">
    <name type="scientific">Sesamum calycinum</name>
    <dbReference type="NCBI Taxonomy" id="2727403"/>
    <lineage>
        <taxon>Eukaryota</taxon>
        <taxon>Viridiplantae</taxon>
        <taxon>Streptophyta</taxon>
        <taxon>Embryophyta</taxon>
        <taxon>Tracheophyta</taxon>
        <taxon>Spermatophyta</taxon>
        <taxon>Magnoliopsida</taxon>
        <taxon>eudicotyledons</taxon>
        <taxon>Gunneridae</taxon>
        <taxon>Pentapetalae</taxon>
        <taxon>asterids</taxon>
        <taxon>lamiids</taxon>
        <taxon>Lamiales</taxon>
        <taxon>Pedaliaceae</taxon>
        <taxon>Sesamum</taxon>
    </lineage>
</organism>
<proteinExistence type="inferred from homology"/>
<comment type="similarity">
    <text evidence="2">Belongs to the ABC transporter superfamily. ABCG family. PDR (TC 3.A.1.205) subfamily.</text>
</comment>
<name>A0AAW2LTL0_9LAMI</name>